<dbReference type="SUPFAM" id="SSF56112">
    <property type="entry name" value="Protein kinase-like (PK-like)"/>
    <property type="match status" value="1"/>
</dbReference>
<dbReference type="SMART" id="SM00220">
    <property type="entry name" value="S_TKc"/>
    <property type="match status" value="1"/>
</dbReference>
<keyword evidence="4" id="KW-1185">Reference proteome</keyword>
<dbReference type="PRINTS" id="PR00109">
    <property type="entry name" value="TYRKINASE"/>
</dbReference>
<dbReference type="InterPro" id="IPR051681">
    <property type="entry name" value="Ser/Thr_Kinases-Pseudokinases"/>
</dbReference>
<evidence type="ECO:0000313" key="3">
    <source>
        <dbReference type="EMBL" id="KIY95520.1"/>
    </source>
</evidence>
<feature type="compositionally biased region" description="Basic and acidic residues" evidence="1">
    <location>
        <begin position="160"/>
        <end position="172"/>
    </location>
</feature>
<dbReference type="PANTHER" id="PTHR44329">
    <property type="entry name" value="SERINE/THREONINE-PROTEIN KINASE TNNI3K-RELATED"/>
    <property type="match status" value="1"/>
</dbReference>
<dbReference type="RefSeq" id="XP_013894540.1">
    <property type="nucleotide sequence ID" value="XM_014039086.1"/>
</dbReference>
<feature type="region of interest" description="Disordered" evidence="1">
    <location>
        <begin position="159"/>
        <end position="192"/>
    </location>
</feature>
<accession>A0A0D2MKU8</accession>
<dbReference type="InterPro" id="IPR001245">
    <property type="entry name" value="Ser-Thr/Tyr_kinase_cat_dom"/>
</dbReference>
<dbReference type="GO" id="GO:0004674">
    <property type="term" value="F:protein serine/threonine kinase activity"/>
    <property type="evidence" value="ECO:0007669"/>
    <property type="project" value="TreeGrafter"/>
</dbReference>
<dbReference type="Proteomes" id="UP000054498">
    <property type="component" value="Unassembled WGS sequence"/>
</dbReference>
<dbReference type="Gene3D" id="1.10.510.10">
    <property type="entry name" value="Transferase(Phosphotransferase) domain 1"/>
    <property type="match status" value="1"/>
</dbReference>
<evidence type="ECO:0000256" key="1">
    <source>
        <dbReference type="SAM" id="MobiDB-lite"/>
    </source>
</evidence>
<dbReference type="PROSITE" id="PS00108">
    <property type="entry name" value="PROTEIN_KINASE_ST"/>
    <property type="match status" value="1"/>
</dbReference>
<evidence type="ECO:0000313" key="4">
    <source>
        <dbReference type="Proteomes" id="UP000054498"/>
    </source>
</evidence>
<dbReference type="OrthoDB" id="536504at2759"/>
<dbReference type="PROSITE" id="PS50011">
    <property type="entry name" value="PROTEIN_KINASE_DOM"/>
    <property type="match status" value="1"/>
</dbReference>
<dbReference type="Pfam" id="PF07714">
    <property type="entry name" value="PK_Tyr_Ser-Thr"/>
    <property type="match status" value="1"/>
</dbReference>
<dbReference type="EMBL" id="KK103465">
    <property type="protein sequence ID" value="KIY95520.1"/>
    <property type="molecule type" value="Genomic_DNA"/>
</dbReference>
<dbReference type="STRING" id="145388.A0A0D2MKU8"/>
<dbReference type="GO" id="GO:0005524">
    <property type="term" value="F:ATP binding"/>
    <property type="evidence" value="ECO:0007669"/>
    <property type="project" value="InterPro"/>
</dbReference>
<organism evidence="3 4">
    <name type="scientific">Monoraphidium neglectum</name>
    <dbReference type="NCBI Taxonomy" id="145388"/>
    <lineage>
        <taxon>Eukaryota</taxon>
        <taxon>Viridiplantae</taxon>
        <taxon>Chlorophyta</taxon>
        <taxon>core chlorophytes</taxon>
        <taxon>Chlorophyceae</taxon>
        <taxon>CS clade</taxon>
        <taxon>Sphaeropleales</taxon>
        <taxon>Selenastraceae</taxon>
        <taxon>Monoraphidium</taxon>
    </lineage>
</organism>
<proteinExistence type="predicted"/>
<evidence type="ECO:0000259" key="2">
    <source>
        <dbReference type="PROSITE" id="PS50011"/>
    </source>
</evidence>
<feature type="domain" description="Protein kinase" evidence="2">
    <location>
        <begin position="1"/>
        <end position="152"/>
    </location>
</feature>
<dbReference type="InterPro" id="IPR011009">
    <property type="entry name" value="Kinase-like_dom_sf"/>
</dbReference>
<protein>
    <recommendedName>
        <fullName evidence="2">Protein kinase domain-containing protein</fullName>
    </recommendedName>
</protein>
<gene>
    <name evidence="3" type="ORF">MNEG_12443</name>
</gene>
<dbReference type="KEGG" id="mng:MNEG_12443"/>
<sequence length="206" mass="23407">MIYLHAPSDAKPVVVHRDLKPQNVLLHEDGRAKVCDFGISKAFTATAASSTRLQPGTPSYMAPEQFEGRPVTDRVDVFAFGVLLWECLARRQPWRELSAMQIIFAVGIQGERLPRPSGCPDGLWALIESCWREAPEQRPPFNAILPAVEEEIGLVDAAEQQERQRQQERQQQQEKQQQQQEEDEQRAAGLGRQMELAMYIHDMRCG</sequence>
<dbReference type="InterPro" id="IPR008271">
    <property type="entry name" value="Ser/Thr_kinase_AS"/>
</dbReference>
<dbReference type="AlphaFoldDB" id="A0A0D2MKU8"/>
<reference evidence="3 4" key="1">
    <citation type="journal article" date="2013" name="BMC Genomics">
        <title>Reconstruction of the lipid metabolism for the microalga Monoraphidium neglectum from its genome sequence reveals characteristics suitable for biofuel production.</title>
        <authorList>
            <person name="Bogen C."/>
            <person name="Al-Dilaimi A."/>
            <person name="Albersmeier A."/>
            <person name="Wichmann J."/>
            <person name="Grundmann M."/>
            <person name="Rupp O."/>
            <person name="Lauersen K.J."/>
            <person name="Blifernez-Klassen O."/>
            <person name="Kalinowski J."/>
            <person name="Goesmann A."/>
            <person name="Mussgnug J.H."/>
            <person name="Kruse O."/>
        </authorList>
    </citation>
    <scope>NUCLEOTIDE SEQUENCE [LARGE SCALE GENOMIC DNA]</scope>
    <source>
        <strain evidence="3 4">SAG 48.87</strain>
    </source>
</reference>
<dbReference type="GeneID" id="25729806"/>
<name>A0A0D2MKU8_9CHLO</name>
<dbReference type="InterPro" id="IPR000719">
    <property type="entry name" value="Prot_kinase_dom"/>
</dbReference>